<dbReference type="InterPro" id="IPR013783">
    <property type="entry name" value="Ig-like_fold"/>
</dbReference>
<dbReference type="InterPro" id="IPR025092">
    <property type="entry name" value="Glyco_hydro_66"/>
</dbReference>
<evidence type="ECO:0000313" key="2">
    <source>
        <dbReference type="EMBL" id="GDZ84707.1"/>
    </source>
</evidence>
<gene>
    <name evidence="2" type="ORF">LCIT_19490</name>
</gene>
<keyword evidence="1" id="KW-0732">Signal</keyword>
<dbReference type="RefSeq" id="WP_133286126.1">
    <property type="nucleotide sequence ID" value="NZ_BJJW01000023.1"/>
</dbReference>
<organism evidence="2 3">
    <name type="scientific">Leuconostoc citreum</name>
    <dbReference type="NCBI Taxonomy" id="33964"/>
    <lineage>
        <taxon>Bacteria</taxon>
        <taxon>Bacillati</taxon>
        <taxon>Bacillota</taxon>
        <taxon>Bacilli</taxon>
        <taxon>Lactobacillales</taxon>
        <taxon>Lactobacillaceae</taxon>
        <taxon>Leuconostoc</taxon>
    </lineage>
</organism>
<dbReference type="EMBL" id="BJJW01000023">
    <property type="protein sequence ID" value="GDZ84707.1"/>
    <property type="molecule type" value="Genomic_DNA"/>
</dbReference>
<dbReference type="CDD" id="cd14745">
    <property type="entry name" value="GH66"/>
    <property type="match status" value="1"/>
</dbReference>
<dbReference type="Gene3D" id="2.60.40.10">
    <property type="entry name" value="Immunoglobulins"/>
    <property type="match status" value="1"/>
</dbReference>
<comment type="caution">
    <text evidence="2">The sequence shown here is derived from an EMBL/GenBank/DDBJ whole genome shotgun (WGS) entry which is preliminary data.</text>
</comment>
<dbReference type="Pfam" id="PF13199">
    <property type="entry name" value="Glyco_hydro_66"/>
    <property type="match status" value="1"/>
</dbReference>
<dbReference type="Gene3D" id="3.20.20.80">
    <property type="entry name" value="Glycosidases"/>
    <property type="match status" value="1"/>
</dbReference>
<dbReference type="AlphaFoldDB" id="A0A5A5U174"/>
<sequence length="814" mass="92791">MKTINYLSNNINKIGDTSSVVLFQLKKDGIVEKFSDLVAKVNIADMRGNFLFSVNSVIDKSNVASLSFNQEPLSRLTEDSYLMEVEVPLLDGTISKYPSDGYGTITVTKSLNNREGDLIPLITFENTLQAVEDKVNTYLQTVAKGVQGERGEQGYSGLVSNKAQFTDYNDVAQHMDTYAGNWFTDNTTIANAPEDMAYSNIQIISGNAPTIGRIVIHNQFNNHFWLGSVFDGKIQSWAQINNQFEQGNGAVKDNEVNYDATILEIETDKAIYKPSDVVNFSVSVKGNKGKLKVTYYNRGNIVTTTFVAYETNVAQWSWRLPDGDKEQYLIKVENITNKHDETDYIGINVASNNKYFPIMGFLGDYNNFNPLEQKKIMDNLKRHHINYVQYYDYFHDHDRPVWVGDHGEVAEFWDDLARRHSRRDVIQEYISLGKKYGMLNMAYGLINGVSFNEEKDGFTKEMFLFNHAGGNMADIAVNPLKPWGRYDIYLANFLKNSYKTLAFSRMDDVFGALGFDGWHIDTLGAPGDKYEANGNIIKNDYFSSVGYPSFINDARNHFGNKRMSFNAVGMFGQENVVKTDVDFIYSELWPQTGTPTYKDLVHDAIMQLQYDDEKSLIIPAYMNKEHDWANDSDKSFNTPSVVIIDNLIMATGATHLELGEHMLCSEYFPNHTAYMKDDLKEYIRKQYDFMVAYHKMLDIRNFTDNTTIQNYDVAKNDFDSNKLTVIEKTSDSFCVASIVNTKGLNGNDWRDDDKKRQYAEPVRNVKFGFGSIPVRQAYYATVEDPEPKKVTLDSTGSFVIDTVDKYVLVWCEKY</sequence>
<evidence type="ECO:0008006" key="4">
    <source>
        <dbReference type="Google" id="ProtNLM"/>
    </source>
</evidence>
<evidence type="ECO:0000313" key="3">
    <source>
        <dbReference type="Proteomes" id="UP000323274"/>
    </source>
</evidence>
<proteinExistence type="predicted"/>
<reference evidence="2 3" key="1">
    <citation type="submission" date="2019-04" db="EMBL/GenBank/DDBJ databases">
        <title>A pseudo-fructophilic Leuconostoc citreum strain F192-5 isolated from peel of satsuma mandarin: the first report for isolation and characterization of strain-dependent fructophilic-like characteristics.</title>
        <authorList>
            <person name="Maeno S."/>
            <person name="Tanizawa Y."/>
            <person name="Kajikawa A."/>
            <person name="Kanesaki Y."/>
            <person name="Kubota E."/>
            <person name="Arita M."/>
            <person name="Leon D."/>
            <person name="Endo A."/>
        </authorList>
    </citation>
    <scope>NUCLEOTIDE SEQUENCE [LARGE SCALE GENOMIC DNA]</scope>
    <source>
        <strain evidence="2 3">F192-5</strain>
    </source>
</reference>
<name>A0A5A5U174_LEUCI</name>
<evidence type="ECO:0000256" key="1">
    <source>
        <dbReference type="ARBA" id="ARBA00022729"/>
    </source>
</evidence>
<accession>A0A5A5U174</accession>
<dbReference type="Proteomes" id="UP000323274">
    <property type="component" value="Unassembled WGS sequence"/>
</dbReference>
<protein>
    <recommendedName>
        <fullName evidence="4">Dextranase</fullName>
    </recommendedName>
</protein>